<evidence type="ECO:0000313" key="2">
    <source>
        <dbReference type="EMBL" id="DAE23916.1"/>
    </source>
</evidence>
<protein>
    <submittedName>
        <fullName evidence="2">Tail protein</fullName>
    </submittedName>
</protein>
<name>A0A8S5QZ14_9CAUD</name>
<dbReference type="InterPro" id="IPR054738">
    <property type="entry name" value="Siphovirus-type_tail_C"/>
</dbReference>
<dbReference type="Pfam" id="PF22768">
    <property type="entry name" value="SPP1_Dit"/>
    <property type="match status" value="1"/>
</dbReference>
<dbReference type="Gene3D" id="2.60.120.860">
    <property type="match status" value="1"/>
</dbReference>
<proteinExistence type="predicted"/>
<evidence type="ECO:0000259" key="1">
    <source>
        <dbReference type="Pfam" id="PF22768"/>
    </source>
</evidence>
<sequence>MDRDVIARIVRSDGAELVVDETDWGLVDEIKGAAAPTYEIFTEKNATDDGDTVTGKRVAGRDLELYAAVMDTTYNDVLRARANAFFNPKYTYQIYLTYMGTTLWLAAELKAFDAPATQIDQPQTWSAYFLAANPYWQSVDDFGQDIAAITPRWGFPYMDHPQYGVLVDVANFARQVIFGYDGDVPAFPTITITADGAVTNPKIVKDGAFVRLIDTLAAGDTVVIATNPRGIRITKNGANVLNKVDRASNFAAMQMAPGVNTVSYEADYGDNNLHVVIRYNKQYLGV</sequence>
<accession>A0A8S5QZ14</accession>
<organism evidence="2">
    <name type="scientific">Myoviridae sp. ctool15</name>
    <dbReference type="NCBI Taxonomy" id="2826696"/>
    <lineage>
        <taxon>Viruses</taxon>
        <taxon>Duplodnaviria</taxon>
        <taxon>Heunggongvirae</taxon>
        <taxon>Uroviricota</taxon>
        <taxon>Caudoviricetes</taxon>
    </lineage>
</organism>
<dbReference type="EMBL" id="BK015762">
    <property type="protein sequence ID" value="DAE23916.1"/>
    <property type="molecule type" value="Genomic_DNA"/>
</dbReference>
<reference evidence="2" key="1">
    <citation type="journal article" date="2021" name="Proc. Natl. Acad. Sci. U.S.A.">
        <title>A Catalog of Tens of Thousands of Viruses from Human Metagenomes Reveals Hidden Associations with Chronic Diseases.</title>
        <authorList>
            <person name="Tisza M.J."/>
            <person name="Buck C.B."/>
        </authorList>
    </citation>
    <scope>NUCLEOTIDE SEQUENCE</scope>
    <source>
        <strain evidence="2">Ctool15</strain>
    </source>
</reference>
<feature type="domain" description="Siphovirus-type tail component C-terminal" evidence="1">
    <location>
        <begin position="181"/>
        <end position="283"/>
    </location>
</feature>